<reference evidence="2" key="2">
    <citation type="submission" date="2020-09" db="EMBL/GenBank/DDBJ databases">
        <authorList>
            <person name="Sun Q."/>
            <person name="Zhou Y."/>
        </authorList>
    </citation>
    <scope>NUCLEOTIDE SEQUENCE</scope>
    <source>
        <strain evidence="2">CGMCC 1.15447</strain>
    </source>
</reference>
<dbReference type="Proteomes" id="UP000648801">
    <property type="component" value="Unassembled WGS sequence"/>
</dbReference>
<reference evidence="2" key="1">
    <citation type="journal article" date="2014" name="Int. J. Syst. Evol. Microbiol.">
        <title>Complete genome sequence of Corynebacterium casei LMG S-19264T (=DSM 44701T), isolated from a smear-ripened cheese.</title>
        <authorList>
            <consortium name="US DOE Joint Genome Institute (JGI-PGF)"/>
            <person name="Walter F."/>
            <person name="Albersmeier A."/>
            <person name="Kalinowski J."/>
            <person name="Ruckert C."/>
        </authorList>
    </citation>
    <scope>NUCLEOTIDE SEQUENCE</scope>
    <source>
        <strain evidence="2">CGMCC 1.15447</strain>
    </source>
</reference>
<evidence type="ECO:0000313" key="3">
    <source>
        <dbReference type="Proteomes" id="UP000648801"/>
    </source>
</evidence>
<keyword evidence="1" id="KW-1133">Transmembrane helix</keyword>
<keyword evidence="1" id="KW-0472">Membrane</keyword>
<gene>
    <name evidence="2" type="ORF">GCM10011507_28520</name>
</gene>
<sequence length="86" mass="9589">MGRNLYILAGTLLILAIVSFGVSYTNIAQQPGSPGDISLWRSMGLVLFVISMVVGLGAILTTLFEQAERHTEEQREEQRRARRKRG</sequence>
<keyword evidence="3" id="KW-1185">Reference proteome</keyword>
<name>A0A916W8H5_9BACT</name>
<dbReference type="AlphaFoldDB" id="A0A916W8H5"/>
<proteinExistence type="predicted"/>
<keyword evidence="1" id="KW-0812">Transmembrane</keyword>
<evidence type="ECO:0000256" key="1">
    <source>
        <dbReference type="SAM" id="Phobius"/>
    </source>
</evidence>
<organism evidence="2 3">
    <name type="scientific">Edaphobacter acidisoli</name>
    <dbReference type="NCBI Taxonomy" id="2040573"/>
    <lineage>
        <taxon>Bacteria</taxon>
        <taxon>Pseudomonadati</taxon>
        <taxon>Acidobacteriota</taxon>
        <taxon>Terriglobia</taxon>
        <taxon>Terriglobales</taxon>
        <taxon>Acidobacteriaceae</taxon>
        <taxon>Edaphobacter</taxon>
    </lineage>
</organism>
<protein>
    <submittedName>
        <fullName evidence="2">Uncharacterized protein</fullName>
    </submittedName>
</protein>
<accession>A0A916W8H5</accession>
<feature type="transmembrane region" description="Helical" evidence="1">
    <location>
        <begin position="45"/>
        <end position="64"/>
    </location>
</feature>
<dbReference type="RefSeq" id="WP_188760189.1">
    <property type="nucleotide sequence ID" value="NZ_BMJB01000002.1"/>
</dbReference>
<dbReference type="EMBL" id="BMJB01000002">
    <property type="protein sequence ID" value="GGA75450.1"/>
    <property type="molecule type" value="Genomic_DNA"/>
</dbReference>
<evidence type="ECO:0000313" key="2">
    <source>
        <dbReference type="EMBL" id="GGA75450.1"/>
    </source>
</evidence>
<comment type="caution">
    <text evidence="2">The sequence shown here is derived from an EMBL/GenBank/DDBJ whole genome shotgun (WGS) entry which is preliminary data.</text>
</comment>